<dbReference type="CDD" id="cd00077">
    <property type="entry name" value="HDc"/>
    <property type="match status" value="1"/>
</dbReference>
<evidence type="ECO:0000313" key="2">
    <source>
        <dbReference type="EMBL" id="ARF13139.1"/>
    </source>
</evidence>
<dbReference type="Proteomes" id="UP000192486">
    <property type="component" value="Chromosome"/>
</dbReference>
<dbReference type="InterPro" id="IPR003607">
    <property type="entry name" value="HD/PDEase_dom"/>
</dbReference>
<dbReference type="SUPFAM" id="SSF109604">
    <property type="entry name" value="HD-domain/PDEase-like"/>
    <property type="match status" value="1"/>
</dbReference>
<dbReference type="Gene3D" id="1.10.3210.50">
    <property type="match status" value="1"/>
</dbReference>
<evidence type="ECO:0000259" key="1">
    <source>
        <dbReference type="SMART" id="SM00471"/>
    </source>
</evidence>
<dbReference type="EMBL" id="CP015108">
    <property type="protein sequence ID" value="ARF13139.1"/>
    <property type="molecule type" value="Genomic_DNA"/>
</dbReference>
<protein>
    <submittedName>
        <fullName evidence="2">Phosphohydrolase</fullName>
    </submittedName>
</protein>
<dbReference type="RefSeq" id="WP_029053645.1">
    <property type="nucleotide sequence ID" value="NZ_CP015108.1"/>
</dbReference>
<evidence type="ECO:0000313" key="3">
    <source>
        <dbReference type="Proteomes" id="UP000192486"/>
    </source>
</evidence>
<dbReference type="PANTHER" id="PTHR33594:SF1">
    <property type="entry name" value="HD_PDEASE DOMAIN-CONTAINING PROTEIN"/>
    <property type="match status" value="1"/>
</dbReference>
<gene>
    <name evidence="2" type="ORF">SporoS204_02430</name>
</gene>
<dbReference type="Pfam" id="PF01966">
    <property type="entry name" value="HD"/>
    <property type="match status" value="1"/>
</dbReference>
<dbReference type="SMART" id="SM00471">
    <property type="entry name" value="HDc"/>
    <property type="match status" value="1"/>
</dbReference>
<name>A0ABM6JT64_SPOUR</name>
<sequence>MQEMIARCRLEVEGIYNKFDASHDLDHINRVMKNAEKILATEPGADELVVRLAVLLHDVEDAKYKEVHEATTVELLEKIGATQQITDNVISAIDSVSFSGGNAKDITSIEGAIVRDADRLDAIGAVGIARAFAFGGARGRKLYDQQEEARKDMSVSEYRKKETATVTHFHEKLLLLKELMVTREGTRLAKERHDFMEDFLHQLRKEID</sequence>
<keyword evidence="3" id="KW-1185">Reference proteome</keyword>
<dbReference type="InterPro" id="IPR006674">
    <property type="entry name" value="HD_domain"/>
</dbReference>
<reference evidence="2 3" key="1">
    <citation type="submission" date="2016-04" db="EMBL/GenBank/DDBJ databases">
        <title>Comparative Genomics and Epigenetics of Sporosarcina ureae.</title>
        <authorList>
            <person name="Oliver A.S."/>
            <person name="Cooper K.K."/>
        </authorList>
    </citation>
    <scope>NUCLEOTIDE SEQUENCE [LARGE SCALE GENOMIC DNA]</scope>
    <source>
        <strain evidence="2 3">S204</strain>
    </source>
</reference>
<dbReference type="PANTHER" id="PTHR33594">
    <property type="entry name" value="SUPERFAMILY HYDROLASE, PUTATIVE (AFU_ORTHOLOGUE AFUA_1G03035)-RELATED"/>
    <property type="match status" value="1"/>
</dbReference>
<organism evidence="2 3">
    <name type="scientific">Sporosarcina ureae</name>
    <dbReference type="NCBI Taxonomy" id="1571"/>
    <lineage>
        <taxon>Bacteria</taxon>
        <taxon>Bacillati</taxon>
        <taxon>Bacillota</taxon>
        <taxon>Bacilli</taxon>
        <taxon>Bacillales</taxon>
        <taxon>Caryophanaceae</taxon>
        <taxon>Sporosarcina</taxon>
    </lineage>
</organism>
<feature type="domain" description="HD/PDEase" evidence="1">
    <location>
        <begin position="20"/>
        <end position="132"/>
    </location>
</feature>
<proteinExistence type="predicted"/>
<accession>A0ABM6JT64</accession>